<evidence type="ECO:0000256" key="3">
    <source>
        <dbReference type="ARBA" id="ARBA00022692"/>
    </source>
</evidence>
<evidence type="ECO:0000313" key="8">
    <source>
        <dbReference type="EMBL" id="NDY91906.1"/>
    </source>
</evidence>
<keyword evidence="3 7" id="KW-0812">Transmembrane</keyword>
<proteinExistence type="predicted"/>
<organism evidence="8 9">
    <name type="scientific">Ideonella livida</name>
    <dbReference type="NCBI Taxonomy" id="2707176"/>
    <lineage>
        <taxon>Bacteria</taxon>
        <taxon>Pseudomonadati</taxon>
        <taxon>Pseudomonadota</taxon>
        <taxon>Betaproteobacteria</taxon>
        <taxon>Burkholderiales</taxon>
        <taxon>Sphaerotilaceae</taxon>
        <taxon>Ideonella</taxon>
    </lineage>
</organism>
<keyword evidence="1" id="KW-1003">Cell membrane</keyword>
<keyword evidence="5 7" id="KW-0472">Membrane</keyword>
<evidence type="ECO:0000256" key="7">
    <source>
        <dbReference type="SAM" id="Phobius"/>
    </source>
</evidence>
<dbReference type="GO" id="GO:0015221">
    <property type="term" value="F:lipopolysaccharide transmembrane transporter activity"/>
    <property type="evidence" value="ECO:0007669"/>
    <property type="project" value="InterPro"/>
</dbReference>
<dbReference type="AlphaFoldDB" id="A0A7C9TMS7"/>
<evidence type="ECO:0000256" key="1">
    <source>
        <dbReference type="ARBA" id="ARBA00022475"/>
    </source>
</evidence>
<dbReference type="NCBIfam" id="TIGR04409">
    <property type="entry name" value="LptC_YrbK"/>
    <property type="match status" value="1"/>
</dbReference>
<keyword evidence="9" id="KW-1185">Reference proteome</keyword>
<feature type="region of interest" description="Disordered" evidence="6">
    <location>
        <begin position="1"/>
        <end position="21"/>
    </location>
</feature>
<feature type="transmembrane region" description="Helical" evidence="7">
    <location>
        <begin position="36"/>
        <end position="57"/>
    </location>
</feature>
<dbReference type="GO" id="GO:0017089">
    <property type="term" value="F:glycolipid transfer activity"/>
    <property type="evidence" value="ECO:0007669"/>
    <property type="project" value="TreeGrafter"/>
</dbReference>
<name>A0A7C9TMS7_9BURK</name>
<evidence type="ECO:0000256" key="2">
    <source>
        <dbReference type="ARBA" id="ARBA00022519"/>
    </source>
</evidence>
<dbReference type="GO" id="GO:0005886">
    <property type="term" value="C:plasma membrane"/>
    <property type="evidence" value="ECO:0007669"/>
    <property type="project" value="InterPro"/>
</dbReference>
<reference evidence="8 9" key="1">
    <citation type="submission" date="2020-02" db="EMBL/GenBank/DDBJ databases">
        <title>Ideonella bacterium strain TBM-1.</title>
        <authorList>
            <person name="Chen W.-M."/>
        </authorList>
    </citation>
    <scope>NUCLEOTIDE SEQUENCE [LARGE SCALE GENOMIC DNA]</scope>
    <source>
        <strain evidence="8 9">TBM-1</strain>
    </source>
</reference>
<dbReference type="InterPro" id="IPR010664">
    <property type="entry name" value="LipoPS_assembly_LptC-rel"/>
</dbReference>
<evidence type="ECO:0000256" key="4">
    <source>
        <dbReference type="ARBA" id="ARBA00022989"/>
    </source>
</evidence>
<dbReference type="Gene3D" id="2.60.450.10">
    <property type="entry name" value="Lipopolysaccharide (LPS) transport protein A like domain"/>
    <property type="match status" value="1"/>
</dbReference>
<dbReference type="RefSeq" id="WP_163457761.1">
    <property type="nucleotide sequence ID" value="NZ_JAAGOH010000013.1"/>
</dbReference>
<keyword evidence="4 7" id="KW-1133">Transmembrane helix</keyword>
<keyword evidence="2" id="KW-0997">Cell inner membrane</keyword>
<sequence>MAEPAAAPLPPPAPDERGAGRLGAAARRWPSLLRELWGASLPLLLMAVLAAGSWWAVRVAPKQERLAAPTPDATEPDYALESFTLWRYAPDGAFVAEIRGEQLRHRPVGDTLEVDVLRLDHRGADGRRTLASARQGWVGKGAEVVELRGGAHLSSALAGAEPVFFQGEHFRYDSRVQRLSGDQPILARQGRSEFRAQALEYDGLAQRLTLKGPARVVLMPETAAPAR</sequence>
<dbReference type="Pfam" id="PF06835">
    <property type="entry name" value="LptC"/>
    <property type="match status" value="1"/>
</dbReference>
<dbReference type="GO" id="GO:0030288">
    <property type="term" value="C:outer membrane-bounded periplasmic space"/>
    <property type="evidence" value="ECO:0007669"/>
    <property type="project" value="TreeGrafter"/>
</dbReference>
<comment type="caution">
    <text evidence="8">The sequence shown here is derived from an EMBL/GenBank/DDBJ whole genome shotgun (WGS) entry which is preliminary data.</text>
</comment>
<protein>
    <submittedName>
        <fullName evidence="8">LPS export ABC transporter periplasmic protein LptC</fullName>
    </submittedName>
</protein>
<dbReference type="Proteomes" id="UP000484255">
    <property type="component" value="Unassembled WGS sequence"/>
</dbReference>
<dbReference type="PANTHER" id="PTHR37481">
    <property type="entry name" value="LIPOPOLYSACCHARIDE EXPORT SYSTEM PROTEIN LPTC"/>
    <property type="match status" value="1"/>
</dbReference>
<evidence type="ECO:0000256" key="5">
    <source>
        <dbReference type="ARBA" id="ARBA00023136"/>
    </source>
</evidence>
<evidence type="ECO:0000256" key="6">
    <source>
        <dbReference type="SAM" id="MobiDB-lite"/>
    </source>
</evidence>
<dbReference type="PANTHER" id="PTHR37481:SF1">
    <property type="entry name" value="LIPOPOLYSACCHARIDE EXPORT SYSTEM PROTEIN LPTC"/>
    <property type="match status" value="1"/>
</dbReference>
<accession>A0A7C9TMS7</accession>
<dbReference type="InterPro" id="IPR026265">
    <property type="entry name" value="LptC"/>
</dbReference>
<gene>
    <name evidence="8" type="primary">lptC</name>
    <name evidence="8" type="ORF">G3A44_11990</name>
</gene>
<evidence type="ECO:0000313" key="9">
    <source>
        <dbReference type="Proteomes" id="UP000484255"/>
    </source>
</evidence>
<dbReference type="EMBL" id="JAAGOH010000013">
    <property type="protein sequence ID" value="NDY91906.1"/>
    <property type="molecule type" value="Genomic_DNA"/>
</dbReference>
<dbReference type="InterPro" id="IPR052363">
    <property type="entry name" value="LPS_export_LptC"/>
</dbReference>